<dbReference type="GO" id="GO:0016423">
    <property type="term" value="F:tRNA (guanine) methyltransferase activity"/>
    <property type="evidence" value="ECO:0007669"/>
    <property type="project" value="InterPro"/>
</dbReference>
<sequence>MSLRSKASPLSPVEALNALADALLAASATSSPTVPTPTTAGDVHAFVVALDEAVYALASQPPADQRLAQAALHRLVEAVYPAHDAGDVAGGLAVIADRVLTLISEQLDVWNSADTWQRVFDQGAADSDSEDEDAAQTSIFDVEDEVSTTPVASDDSSRIPRTRRRKPVIPLVVLCDIATVVLTSPAWANARGPVLRDQLLPRIVSTMTQWLPHTCVSGRRQALIAITTCIIDVAGEEEAAKQIWPVLRDMTSDPEKDTGRLAVVCKLSTTLLRSDSAAVGDPILWQLVLDAVSHNDPAQRKRANHILRTWQSQLAPGTTITVTPGRPAPLVVGDECTEVLTTARLKQLQASWSMFVLVAETLEVKQIHIIRPAAQKLKALMKESMGVNAVIPLPWIEALFGLMFVHNRATARVLGVVTCLSLNFKESPHLVSAAFLYEHLVPAVASVSLYSRNINAKTDADRAPMPGPLIAPFFASLLSSPLLTHSDVIAHQRRFIAAVNTHCRHVVPFIFLAKVMVSWPKRDDTWDSASLHAFRLAAAYNCRAQEVALRNASLHVVLRVLMTNITATSVALEGFHLQPLIDLFSLFTARDCWVFGDDLFCEASAWFQSLFLEPQQQQQQPTTTTTNAAATILESFLRDGDGDHAAAPPTSQTTGTAVALLLLAAQGTDVADACFSDFWSTLRSIFTRTHMPAGRKTRLLSLFTACVELLLTADAHEPLGCRTDVILFQQRRHTTAFAQEMSQWARRNSAAAAESVMQYCLSRWTRDALAVLSDPDAFEIELDALRILAKITRSIHAAVEQRALPWAMQSEEEDRRLIGVCALACLPTANAGVGVDGVWSDDMLSERVLLLASCRVPKRSLSAEERERVPAGNMPWSRLARLAPEHCWVGVRDVLFAAMRCFAVTALSPFVPYPSTIQRTRDAVGGVGGVHGASAVGAVAGPRARMTGAGLRALLVEVTAAINSMMREETVPTITAAALAIWLTRVADVDAHAVHALLSTLMRELTAVNSHGRTVAPGLALLHAANAVVFNPVATTAAAMNVDVMAAVAQWVSELLTVAENAGREEKRGMMLSTSLWLSSTLTHANTALAVDDSTNDGHGGSDALQHAVVKGLAPTVAKMLLFGPLTLPTLLVIYDTIAYCTAEGLVTLQLPNGVTSPLDSRVNRAILLGAVFSLSPATLSLLYPALAAADDAITADGSNFHTNTLDHRSKHRCWQVLVLMADRGTDDVKDALLRRCLARFTSERHHSVRYMIEWCLMLFLAEGRLSFESLANMDTNAEARVAHICSVLTVMWRVVDAYRPRDSKWLEMCSFLLQFSLPLSLTIHMTARLYSSTTFYSVIRLLEQTRDEGNGLDIESVLRDPYLQRTKAFLEHESDVFKYVTGLRADFFFSTFDPIHDTSLEFNFTEGPVLFGLAADEALSSPLIRQFSDERALGKWAAPARAKAADALIGMRSKQEVRRMGEDESEEVDAIGNDGDEQGVGDDNEEGDGALDMGADIQKKIDPSALLAAQDEVAFGAENAAQSQRHATRQRSKLVVVASLISLGTNLGGLSRTCEIFNVGMLVLAAEKYTRTKEFRALSVTSERWQHFEFVEPANLTEWLRSMKQQGYTIVGVEQTADSVSLPQVKFPEYTVLLLGDEAKGIPADLLTETDVNVEIPQKGVTRSLNVHVSASLLIYKYAEQHVFVQ</sequence>
<dbReference type="InParanoid" id="F2UG67"/>
<proteinExistence type="predicted"/>
<dbReference type="GO" id="GO:0030488">
    <property type="term" value="P:tRNA methylation"/>
    <property type="evidence" value="ECO:0007669"/>
    <property type="project" value="InterPro"/>
</dbReference>
<dbReference type="OMA" id="CEASAWF"/>
<dbReference type="GO" id="GO:0003723">
    <property type="term" value="F:RNA binding"/>
    <property type="evidence" value="ECO:0007669"/>
    <property type="project" value="InterPro"/>
</dbReference>
<accession>F2UG67</accession>
<dbReference type="Gene3D" id="3.40.1280.10">
    <property type="match status" value="1"/>
</dbReference>
<evidence type="ECO:0000313" key="5">
    <source>
        <dbReference type="EMBL" id="EGD75495.1"/>
    </source>
</evidence>
<dbReference type="KEGG" id="sre:PTSG_06570"/>
<dbReference type="InterPro" id="IPR029028">
    <property type="entry name" value="Alpha/beta_knot_MTases"/>
</dbReference>
<feature type="domain" description="tRNA/rRNA methyltransferase SpoU type" evidence="4">
    <location>
        <begin position="1535"/>
        <end position="1677"/>
    </location>
</feature>
<dbReference type="SUPFAM" id="SSF75217">
    <property type="entry name" value="alpha/beta knot"/>
    <property type="match status" value="1"/>
</dbReference>
<dbReference type="CDD" id="cd18091">
    <property type="entry name" value="SpoU-like_TRM3-like"/>
    <property type="match status" value="1"/>
</dbReference>
<dbReference type="SUPFAM" id="SSF48371">
    <property type="entry name" value="ARM repeat"/>
    <property type="match status" value="1"/>
</dbReference>
<dbReference type="eggNOG" id="KOG0839">
    <property type="taxonomic scope" value="Eukaryota"/>
</dbReference>
<dbReference type="OrthoDB" id="241340at2759"/>
<keyword evidence="6" id="KW-1185">Reference proteome</keyword>
<name>F2UG67_SALR5</name>
<dbReference type="InterPro" id="IPR001537">
    <property type="entry name" value="SpoU_MeTrfase"/>
</dbReference>
<dbReference type="EMBL" id="GL832972">
    <property type="protein sequence ID" value="EGD75495.1"/>
    <property type="molecule type" value="Genomic_DNA"/>
</dbReference>
<dbReference type="Proteomes" id="UP000007799">
    <property type="component" value="Unassembled WGS sequence"/>
</dbReference>
<dbReference type="InterPro" id="IPR044748">
    <property type="entry name" value="Trm3/TARBP1_C"/>
</dbReference>
<dbReference type="GeneID" id="16072512"/>
<evidence type="ECO:0000259" key="4">
    <source>
        <dbReference type="Pfam" id="PF00588"/>
    </source>
</evidence>
<dbReference type="InterPro" id="IPR016024">
    <property type="entry name" value="ARM-type_fold"/>
</dbReference>
<dbReference type="InterPro" id="IPR045330">
    <property type="entry name" value="TRM3/TARBP1"/>
</dbReference>
<protein>
    <recommendedName>
        <fullName evidence="4">tRNA/rRNA methyltransferase SpoU type domain-containing protein</fullName>
    </recommendedName>
</protein>
<reference evidence="5" key="1">
    <citation type="submission" date="2009-08" db="EMBL/GenBank/DDBJ databases">
        <title>Annotation of Salpingoeca rosetta.</title>
        <authorList>
            <consortium name="The Broad Institute Genome Sequencing Platform"/>
            <person name="Russ C."/>
            <person name="Cuomo C."/>
            <person name="Burger G."/>
            <person name="Gray M.W."/>
            <person name="Holland P.W.H."/>
            <person name="King N."/>
            <person name="Lang F.B.F."/>
            <person name="Roger A.J."/>
            <person name="Ruiz-Trillo I."/>
            <person name="Young S.K."/>
            <person name="Zeng Q."/>
            <person name="Gargeya S."/>
            <person name="Alvarado L."/>
            <person name="Berlin A."/>
            <person name="Chapman S.B."/>
            <person name="Chen Z."/>
            <person name="Freedman E."/>
            <person name="Gellesch M."/>
            <person name="Goldberg J."/>
            <person name="Griggs A."/>
            <person name="Gujja S."/>
            <person name="Heilman E."/>
            <person name="Heiman D."/>
            <person name="Howarth C."/>
            <person name="Mehta T."/>
            <person name="Neiman D."/>
            <person name="Pearson M."/>
            <person name="Roberts A."/>
            <person name="Saif S."/>
            <person name="Shea T."/>
            <person name="Shenoy N."/>
            <person name="Sisk P."/>
            <person name="Stolte C."/>
            <person name="Sykes S."/>
            <person name="White J."/>
            <person name="Yandava C."/>
            <person name="Haas B."/>
            <person name="Nusbaum C."/>
            <person name="Birren B."/>
        </authorList>
    </citation>
    <scope>NUCLEOTIDE SEQUENCE [LARGE SCALE GENOMIC DNA]</scope>
    <source>
        <strain evidence="5">ATCC 50818</strain>
    </source>
</reference>
<dbReference type="InterPro" id="IPR029026">
    <property type="entry name" value="tRNA_m1G_MTases_N"/>
</dbReference>
<evidence type="ECO:0000256" key="1">
    <source>
        <dbReference type="ARBA" id="ARBA00022603"/>
    </source>
</evidence>
<dbReference type="FunCoup" id="F2UG67">
    <property type="interactions" value="650"/>
</dbReference>
<organism evidence="6">
    <name type="scientific">Salpingoeca rosetta (strain ATCC 50818 / BSB-021)</name>
    <dbReference type="NCBI Taxonomy" id="946362"/>
    <lineage>
        <taxon>Eukaryota</taxon>
        <taxon>Choanoflagellata</taxon>
        <taxon>Craspedida</taxon>
        <taxon>Salpingoecidae</taxon>
        <taxon>Salpingoeca</taxon>
    </lineage>
</organism>
<feature type="compositionally biased region" description="Acidic residues" evidence="3">
    <location>
        <begin position="1464"/>
        <end position="1490"/>
    </location>
</feature>
<feature type="region of interest" description="Disordered" evidence="3">
    <location>
        <begin position="1456"/>
        <end position="1492"/>
    </location>
</feature>
<keyword evidence="1" id="KW-0489">Methyltransferase</keyword>
<gene>
    <name evidence="5" type="ORF">PTSG_06570</name>
</gene>
<evidence type="ECO:0000313" key="6">
    <source>
        <dbReference type="Proteomes" id="UP000007799"/>
    </source>
</evidence>
<dbReference type="PANTHER" id="PTHR12029:SF11">
    <property type="entry name" value="METHYLTRANSFERASE TARBP1-RELATED"/>
    <property type="match status" value="1"/>
</dbReference>
<dbReference type="RefSeq" id="XP_004991952.1">
    <property type="nucleotide sequence ID" value="XM_004991895.1"/>
</dbReference>
<evidence type="ECO:0000256" key="2">
    <source>
        <dbReference type="ARBA" id="ARBA00022679"/>
    </source>
</evidence>
<dbReference type="Pfam" id="PF00588">
    <property type="entry name" value="SpoU_methylase"/>
    <property type="match status" value="1"/>
</dbReference>
<keyword evidence="2" id="KW-0808">Transferase</keyword>
<evidence type="ECO:0000256" key="3">
    <source>
        <dbReference type="SAM" id="MobiDB-lite"/>
    </source>
</evidence>
<dbReference type="STRING" id="946362.F2UG67"/>
<dbReference type="PANTHER" id="PTHR12029">
    <property type="entry name" value="RNA METHYLTRANSFERASE"/>
    <property type="match status" value="1"/>
</dbReference>